<proteinExistence type="predicted"/>
<dbReference type="GO" id="GO:0032874">
    <property type="term" value="P:positive regulation of stress-activated MAPK cascade"/>
    <property type="evidence" value="ECO:0007669"/>
    <property type="project" value="TreeGrafter"/>
</dbReference>
<keyword evidence="1" id="KW-0880">Kelch repeat</keyword>
<evidence type="ECO:0000313" key="3">
    <source>
        <dbReference type="EMBL" id="CAG5090187.1"/>
    </source>
</evidence>
<accession>A0A8J2HCX0</accession>
<dbReference type="InterPro" id="IPR052125">
    <property type="entry name" value="KLHDC10"/>
</dbReference>
<sequence>MINQPLQGEQVPKYPLSNNMIRDGGYYYLVGDVDDENNHVGDVYRINMKSGIWECVYKCQGKDKKNELWTNIPYYLVFDGKKIFTFFSFEDEGYDDDFTPYSFLKLAAFDVENRRWRTINTYGDVDHVPNYPMDRGGLDGAFFQMTHYQDSNNDLIVILSGKFDHKDNYNDLWKLNLSTMTWKNIDNRGSLIPRTFKRFSMTVSPAGQLFTFGGFIGDPKERVPCSSRVHSVWITIPKLSDICWESILHYLPGLVSMSQEQVGPKSWYFMEIFPIEN</sequence>
<reference evidence="3" key="1">
    <citation type="submission" date="2021-04" db="EMBL/GenBank/DDBJ databases">
        <authorList>
            <person name="Chebbi M.A.C M."/>
        </authorList>
    </citation>
    <scope>NUCLEOTIDE SEQUENCE</scope>
</reference>
<name>A0A8J2HCX0_COTCN</name>
<dbReference type="EMBL" id="CAJNRD030001119">
    <property type="protein sequence ID" value="CAG5090187.1"/>
    <property type="molecule type" value="Genomic_DNA"/>
</dbReference>
<dbReference type="SUPFAM" id="SSF50965">
    <property type="entry name" value="Galactose oxidase, central domain"/>
    <property type="match status" value="1"/>
</dbReference>
<dbReference type="InterPro" id="IPR011043">
    <property type="entry name" value="Gal_Oxase/kelch_b-propeller"/>
</dbReference>
<comment type="caution">
    <text evidence="3">The sequence shown here is derived from an EMBL/GenBank/DDBJ whole genome shotgun (WGS) entry which is preliminary data.</text>
</comment>
<organism evidence="3 4">
    <name type="scientific">Cotesia congregata</name>
    <name type="common">Parasitoid wasp</name>
    <name type="synonym">Apanteles congregatus</name>
    <dbReference type="NCBI Taxonomy" id="51543"/>
    <lineage>
        <taxon>Eukaryota</taxon>
        <taxon>Metazoa</taxon>
        <taxon>Ecdysozoa</taxon>
        <taxon>Arthropoda</taxon>
        <taxon>Hexapoda</taxon>
        <taxon>Insecta</taxon>
        <taxon>Pterygota</taxon>
        <taxon>Neoptera</taxon>
        <taxon>Endopterygota</taxon>
        <taxon>Hymenoptera</taxon>
        <taxon>Apocrita</taxon>
        <taxon>Ichneumonoidea</taxon>
        <taxon>Braconidae</taxon>
        <taxon>Microgastrinae</taxon>
        <taxon>Cotesia</taxon>
    </lineage>
</organism>
<evidence type="ECO:0000256" key="1">
    <source>
        <dbReference type="ARBA" id="ARBA00022441"/>
    </source>
</evidence>
<dbReference type="OrthoDB" id="7676067at2759"/>
<protein>
    <submittedName>
        <fullName evidence="3">Similar to slim: Kelch domain-containing protein 10 homolog (Drosophila melanogaster)</fullName>
    </submittedName>
</protein>
<evidence type="ECO:0000313" key="4">
    <source>
        <dbReference type="Proteomes" id="UP000786811"/>
    </source>
</evidence>
<dbReference type="InterPro" id="IPR015915">
    <property type="entry name" value="Kelch-typ_b-propeller"/>
</dbReference>
<gene>
    <name evidence="3" type="ORF">HICCMSTLAB_LOCUS5523</name>
</gene>
<evidence type="ECO:0000256" key="2">
    <source>
        <dbReference type="ARBA" id="ARBA00022737"/>
    </source>
</evidence>
<keyword evidence="4" id="KW-1185">Reference proteome</keyword>
<dbReference type="PANTHER" id="PTHR46428:SF1">
    <property type="entry name" value="KELCH DOMAIN-CONTAINING PROTEIN 10"/>
    <property type="match status" value="1"/>
</dbReference>
<dbReference type="PANTHER" id="PTHR46428">
    <property type="entry name" value="KELCH DOMAIN-CONTAINING PROTEIN 10"/>
    <property type="match status" value="1"/>
</dbReference>
<dbReference type="AlphaFoldDB" id="A0A8J2HCX0"/>
<keyword evidence="2" id="KW-0677">Repeat</keyword>
<dbReference type="Proteomes" id="UP000786811">
    <property type="component" value="Unassembled WGS sequence"/>
</dbReference>
<dbReference type="Gene3D" id="2.120.10.80">
    <property type="entry name" value="Kelch-type beta propeller"/>
    <property type="match status" value="1"/>
</dbReference>